<dbReference type="OrthoDB" id="9803354at2"/>
<dbReference type="InterPro" id="IPR015424">
    <property type="entry name" value="PyrdxlP-dep_Trfase"/>
</dbReference>
<evidence type="ECO:0000259" key="4">
    <source>
        <dbReference type="Pfam" id="PF00155"/>
    </source>
</evidence>
<dbReference type="InterPro" id="IPR050881">
    <property type="entry name" value="LL-DAP_aminotransferase"/>
</dbReference>
<dbReference type="Proteomes" id="UP000295777">
    <property type="component" value="Unassembled WGS sequence"/>
</dbReference>
<dbReference type="AlphaFoldDB" id="A0A4V2PDT7"/>
<dbReference type="EMBL" id="SMFV01000001">
    <property type="protein sequence ID" value="TCK06536.1"/>
    <property type="molecule type" value="Genomic_DNA"/>
</dbReference>
<dbReference type="RefSeq" id="WP_132525169.1">
    <property type="nucleotide sequence ID" value="NZ_SMFV01000001.1"/>
</dbReference>
<reference evidence="5 6" key="1">
    <citation type="submission" date="2019-03" db="EMBL/GenBank/DDBJ databases">
        <title>Genomic Encyclopedia of Archaeal and Bacterial Type Strains, Phase II (KMG-II): from individual species to whole genera.</title>
        <authorList>
            <person name="Goeker M."/>
        </authorList>
    </citation>
    <scope>NUCLEOTIDE SEQUENCE [LARGE SCALE GENOMIC DNA]</scope>
    <source>
        <strain evidence="5 6">DSM 24425</strain>
    </source>
</reference>
<comment type="cofactor">
    <cofactor evidence="1">
        <name>pyridoxal 5'-phosphate</name>
        <dbReference type="ChEBI" id="CHEBI:597326"/>
    </cofactor>
</comment>
<dbReference type="PANTHER" id="PTHR42832:SF3">
    <property type="entry name" value="L-GLUTAMINE--4-(METHYLSULFANYL)-2-OXOBUTANOATE AMINOTRANSFERASE"/>
    <property type="match status" value="1"/>
</dbReference>
<dbReference type="GO" id="GO:0030170">
    <property type="term" value="F:pyridoxal phosphate binding"/>
    <property type="evidence" value="ECO:0007669"/>
    <property type="project" value="InterPro"/>
</dbReference>
<name>A0A4V2PDT7_9BACT</name>
<evidence type="ECO:0000256" key="2">
    <source>
        <dbReference type="ARBA" id="ARBA00022576"/>
    </source>
</evidence>
<sequence>MNSRIRNLKAYPMDRLVKAKEELKAAGKKIYDFGTGDPKEPTAEFIRRALIEAVPEVSQYPTVKGRKDLRETIANWFKNRFGVELDPELEVIPTAGSKEAIFHFPLVFIDTDTEKRRVIYGTPAYPVYERGTLFAGGEPYPVELRYEDSFLLRLDRVPRSILEETAIVWINYPHNPTGAVAPLSYLEETYGICREYEIILCSDECYTEIYFERPPHSLLEVGKEGAVVFHSLSKRSGMTGYRSGFVAGDREIVQTYLKYRSSFGVASPDFIQQAARAAWSDEEHVKERRQIFKEKRDIFVKFFKELGLEFLYPEATFYFWVKLPEGISSEEYALHLLSYGIVISPGEFFGKGGEGSFRIALVPTLKECQEAVKVWKIAHKEFMEKKR</sequence>
<evidence type="ECO:0000313" key="5">
    <source>
        <dbReference type="EMBL" id="TCK06536.1"/>
    </source>
</evidence>
<protein>
    <submittedName>
        <fullName evidence="5">Succinyldiaminopimelate transaminase</fullName>
    </submittedName>
</protein>
<dbReference type="Gene3D" id="3.90.1150.10">
    <property type="entry name" value="Aspartate Aminotransferase, domain 1"/>
    <property type="match status" value="1"/>
</dbReference>
<feature type="domain" description="Aminotransferase class I/classII large" evidence="4">
    <location>
        <begin position="29"/>
        <end position="373"/>
    </location>
</feature>
<comment type="caution">
    <text evidence="5">The sequence shown here is derived from an EMBL/GenBank/DDBJ whole genome shotgun (WGS) entry which is preliminary data.</text>
</comment>
<dbReference type="InterPro" id="IPR019877">
    <property type="entry name" value="DapC"/>
</dbReference>
<dbReference type="NCBIfam" id="TIGR03537">
    <property type="entry name" value="DapC"/>
    <property type="match status" value="1"/>
</dbReference>
<accession>A0A4V2PDT7</accession>
<dbReference type="InterPro" id="IPR015422">
    <property type="entry name" value="PyrdxlP-dep_Trfase_small"/>
</dbReference>
<gene>
    <name evidence="5" type="ORF">CLV27_0338</name>
</gene>
<dbReference type="GO" id="GO:0008483">
    <property type="term" value="F:transaminase activity"/>
    <property type="evidence" value="ECO:0007669"/>
    <property type="project" value="UniProtKB-KW"/>
</dbReference>
<organism evidence="5 6">
    <name type="scientific">Phorcysia thermohydrogeniphila</name>
    <dbReference type="NCBI Taxonomy" id="936138"/>
    <lineage>
        <taxon>Bacteria</taxon>
        <taxon>Pseudomonadati</taxon>
        <taxon>Aquificota</taxon>
        <taxon>Aquificia</taxon>
        <taxon>Desulfurobacteriales</taxon>
        <taxon>Desulfurobacteriaceae</taxon>
        <taxon>Phorcysia</taxon>
    </lineage>
</organism>
<keyword evidence="3" id="KW-0808">Transferase</keyword>
<dbReference type="SUPFAM" id="SSF53383">
    <property type="entry name" value="PLP-dependent transferases"/>
    <property type="match status" value="1"/>
</dbReference>
<dbReference type="Gene3D" id="3.40.640.10">
    <property type="entry name" value="Type I PLP-dependent aspartate aminotransferase-like (Major domain)"/>
    <property type="match status" value="1"/>
</dbReference>
<dbReference type="PANTHER" id="PTHR42832">
    <property type="entry name" value="AMINO ACID AMINOTRANSFERASE"/>
    <property type="match status" value="1"/>
</dbReference>
<keyword evidence="2" id="KW-0032">Aminotransferase</keyword>
<keyword evidence="6" id="KW-1185">Reference proteome</keyword>
<evidence type="ECO:0000256" key="1">
    <source>
        <dbReference type="ARBA" id="ARBA00001933"/>
    </source>
</evidence>
<dbReference type="Pfam" id="PF00155">
    <property type="entry name" value="Aminotran_1_2"/>
    <property type="match status" value="1"/>
</dbReference>
<dbReference type="CDD" id="cd00609">
    <property type="entry name" value="AAT_like"/>
    <property type="match status" value="1"/>
</dbReference>
<proteinExistence type="predicted"/>
<evidence type="ECO:0000313" key="6">
    <source>
        <dbReference type="Proteomes" id="UP000295777"/>
    </source>
</evidence>
<evidence type="ECO:0000256" key="3">
    <source>
        <dbReference type="ARBA" id="ARBA00022679"/>
    </source>
</evidence>
<dbReference type="InterPro" id="IPR015421">
    <property type="entry name" value="PyrdxlP-dep_Trfase_major"/>
</dbReference>
<dbReference type="InterPro" id="IPR004839">
    <property type="entry name" value="Aminotransferase_I/II_large"/>
</dbReference>